<proteinExistence type="predicted"/>
<dbReference type="CDD" id="cd23064">
    <property type="entry name" value="PDZ3_INAD-like"/>
    <property type="match status" value="1"/>
</dbReference>
<gene>
    <name evidence="3" type="ORF">CLUMA_CG004393</name>
</gene>
<accession>A0A1J1HRJ4</accession>
<evidence type="ECO:0000256" key="1">
    <source>
        <dbReference type="SAM" id="MobiDB-lite"/>
    </source>
</evidence>
<feature type="compositionally biased region" description="Basic and acidic residues" evidence="1">
    <location>
        <begin position="231"/>
        <end position="245"/>
    </location>
</feature>
<evidence type="ECO:0000313" key="4">
    <source>
        <dbReference type="Proteomes" id="UP000183832"/>
    </source>
</evidence>
<sequence>METISEEDEIEDKIKKRYGNLGNVLCHTIDRGANANIGISLAGHRDRNKMACFIAGINPKGIASSTGGLEIGDEILEANGVVLHGRCHLNASAIIKGLPGPVLQLIVLRRKQAVEDLAVKPVTQFPVEISNEDAFASFKNVRHVTIKKGNQSLGIMIIEGKHAEVGQGIFVSDIQEGSSAEKAGLNIGDMLLAVNKDSLLGCNYETAASMLKKTEGIVVLTVCNPNKKDIKDKEEIKDKEADPKHPSRPVTPKPQPSPAKEVPADPATCGIVANHNIHIEMKLDNQPIGIQVAGGSDTLVNTGVVIVNIIPGSIADKDKRLQVFDQIIEINTTKMTSEMSSELVQRAVKMTIYRADPAEVDTIEVELTKKSGKNLGIGFFTTNPRGILVTDIIPGGLADLDGRIQKSDIVTHVNSENISNMNLDDCSTLLKTVQGKVVLKLLRAKPKKRTS</sequence>
<evidence type="ECO:0000313" key="3">
    <source>
        <dbReference type="EMBL" id="CRK90696.1"/>
    </source>
</evidence>
<organism evidence="3 4">
    <name type="scientific">Clunio marinus</name>
    <dbReference type="NCBI Taxonomy" id="568069"/>
    <lineage>
        <taxon>Eukaryota</taxon>
        <taxon>Metazoa</taxon>
        <taxon>Ecdysozoa</taxon>
        <taxon>Arthropoda</taxon>
        <taxon>Hexapoda</taxon>
        <taxon>Insecta</taxon>
        <taxon>Pterygota</taxon>
        <taxon>Neoptera</taxon>
        <taxon>Endopterygota</taxon>
        <taxon>Diptera</taxon>
        <taxon>Nematocera</taxon>
        <taxon>Chironomoidea</taxon>
        <taxon>Chironomidae</taxon>
        <taxon>Clunio</taxon>
    </lineage>
</organism>
<feature type="domain" description="PDZ" evidence="2">
    <location>
        <begin position="26"/>
        <end position="110"/>
    </location>
</feature>
<reference evidence="3 4" key="1">
    <citation type="submission" date="2015-04" db="EMBL/GenBank/DDBJ databases">
        <authorList>
            <person name="Syromyatnikov M.Y."/>
            <person name="Popov V.N."/>
        </authorList>
    </citation>
    <scope>NUCLEOTIDE SEQUENCE [LARGE SCALE GENOMIC DNA]</scope>
</reference>
<dbReference type="Gene3D" id="2.30.42.10">
    <property type="match status" value="4"/>
</dbReference>
<feature type="region of interest" description="Disordered" evidence="1">
    <location>
        <begin position="231"/>
        <end position="266"/>
    </location>
</feature>
<name>A0A1J1HRJ4_9DIPT</name>
<feature type="domain" description="PDZ" evidence="2">
    <location>
        <begin position="364"/>
        <end position="445"/>
    </location>
</feature>
<dbReference type="SUPFAM" id="SSF50156">
    <property type="entry name" value="PDZ domain-like"/>
    <property type="match status" value="4"/>
</dbReference>
<keyword evidence="4" id="KW-1185">Reference proteome</keyword>
<evidence type="ECO:0000259" key="2">
    <source>
        <dbReference type="PROSITE" id="PS50106"/>
    </source>
</evidence>
<dbReference type="Pfam" id="PF00595">
    <property type="entry name" value="PDZ"/>
    <property type="match status" value="4"/>
</dbReference>
<dbReference type="InterPro" id="IPR051342">
    <property type="entry name" value="PDZ_scaffold"/>
</dbReference>
<dbReference type="PANTHER" id="PTHR19964">
    <property type="entry name" value="MULTIPLE PDZ DOMAIN PROTEIN"/>
    <property type="match status" value="1"/>
</dbReference>
<dbReference type="AlphaFoldDB" id="A0A1J1HRJ4"/>
<dbReference type="OrthoDB" id="438726at2759"/>
<dbReference type="InterPro" id="IPR036034">
    <property type="entry name" value="PDZ_sf"/>
</dbReference>
<dbReference type="Proteomes" id="UP000183832">
    <property type="component" value="Unassembled WGS sequence"/>
</dbReference>
<dbReference type="EMBL" id="CVRI01000020">
    <property type="protein sequence ID" value="CRK90696.1"/>
    <property type="molecule type" value="Genomic_DNA"/>
</dbReference>
<dbReference type="PANTHER" id="PTHR19964:SF89">
    <property type="entry name" value="INACTIVATION-NO-AFTER-POTENTIAL D PROTEIN-LIKE PROTEIN"/>
    <property type="match status" value="1"/>
</dbReference>
<dbReference type="STRING" id="568069.A0A1J1HRJ4"/>
<feature type="domain" description="PDZ" evidence="2">
    <location>
        <begin position="143"/>
        <end position="226"/>
    </location>
</feature>
<dbReference type="InterPro" id="IPR001478">
    <property type="entry name" value="PDZ"/>
</dbReference>
<dbReference type="SMART" id="SM00228">
    <property type="entry name" value="PDZ"/>
    <property type="match status" value="4"/>
</dbReference>
<dbReference type="PROSITE" id="PS50106">
    <property type="entry name" value="PDZ"/>
    <property type="match status" value="4"/>
</dbReference>
<protein>
    <submittedName>
        <fullName evidence="3">CLUMA_CG004393, isoform A</fullName>
    </submittedName>
</protein>
<feature type="domain" description="PDZ" evidence="2">
    <location>
        <begin position="276"/>
        <end position="349"/>
    </location>
</feature>